<name>A0A7J9JT56_9ROSI</name>
<reference evidence="1 2" key="1">
    <citation type="journal article" date="2019" name="Genome Biol. Evol.">
        <title>Insights into the evolution of the New World diploid cottons (Gossypium, subgenus Houzingenia) based on genome sequencing.</title>
        <authorList>
            <person name="Grover C.E."/>
            <person name="Arick M.A. 2nd"/>
            <person name="Thrash A."/>
            <person name="Conover J.L."/>
            <person name="Sanders W.S."/>
            <person name="Peterson D.G."/>
            <person name="Frelichowski J.E."/>
            <person name="Scheffler J.A."/>
            <person name="Scheffler B.E."/>
            <person name="Wendel J.F."/>
        </authorList>
    </citation>
    <scope>NUCLEOTIDE SEQUENCE [LARGE SCALE GENOMIC DNA]</scope>
    <source>
        <strain evidence="1">6</strain>
        <tissue evidence="1">Leaf</tissue>
    </source>
</reference>
<gene>
    <name evidence="1" type="ORF">Goarm_009478</name>
</gene>
<dbReference type="EMBL" id="JABFAE010000009">
    <property type="protein sequence ID" value="MBA0837309.1"/>
    <property type="molecule type" value="Genomic_DNA"/>
</dbReference>
<protein>
    <submittedName>
        <fullName evidence="1">Uncharacterized protein</fullName>
    </submittedName>
</protein>
<keyword evidence="2" id="KW-1185">Reference proteome</keyword>
<sequence length="58" mass="6376">MFIRSSVSNIKQPLVLILSLRNSRLTIALSLCKYGIPQDRSGFRVLVSLSIGVQIAVC</sequence>
<evidence type="ECO:0000313" key="2">
    <source>
        <dbReference type="Proteomes" id="UP000593575"/>
    </source>
</evidence>
<accession>A0A7J9JT56</accession>
<evidence type="ECO:0000313" key="1">
    <source>
        <dbReference type="EMBL" id="MBA0837309.1"/>
    </source>
</evidence>
<dbReference type="AlphaFoldDB" id="A0A7J9JT56"/>
<organism evidence="1 2">
    <name type="scientific">Gossypium armourianum</name>
    <dbReference type="NCBI Taxonomy" id="34283"/>
    <lineage>
        <taxon>Eukaryota</taxon>
        <taxon>Viridiplantae</taxon>
        <taxon>Streptophyta</taxon>
        <taxon>Embryophyta</taxon>
        <taxon>Tracheophyta</taxon>
        <taxon>Spermatophyta</taxon>
        <taxon>Magnoliopsida</taxon>
        <taxon>eudicotyledons</taxon>
        <taxon>Gunneridae</taxon>
        <taxon>Pentapetalae</taxon>
        <taxon>rosids</taxon>
        <taxon>malvids</taxon>
        <taxon>Malvales</taxon>
        <taxon>Malvaceae</taxon>
        <taxon>Malvoideae</taxon>
        <taxon>Gossypium</taxon>
    </lineage>
</organism>
<proteinExistence type="predicted"/>
<dbReference type="Proteomes" id="UP000593575">
    <property type="component" value="Unassembled WGS sequence"/>
</dbReference>
<comment type="caution">
    <text evidence="1">The sequence shown here is derived from an EMBL/GenBank/DDBJ whole genome shotgun (WGS) entry which is preliminary data.</text>
</comment>